<keyword evidence="2" id="KW-0964">Secreted</keyword>
<dbReference type="SMART" id="SM00209">
    <property type="entry name" value="TSP1"/>
    <property type="match status" value="2"/>
</dbReference>
<gene>
    <name evidence="10" type="ORF">CDAUBV1_LOCUS3181</name>
</gene>
<dbReference type="PROSITE" id="PS50092">
    <property type="entry name" value="TSP1"/>
    <property type="match status" value="2"/>
</dbReference>
<comment type="caution">
    <text evidence="10">The sequence shown here is derived from an EMBL/GenBank/DDBJ whole genome shotgun (WGS) entry which is preliminary data.</text>
</comment>
<evidence type="ECO:0000256" key="1">
    <source>
        <dbReference type="ARBA" id="ARBA00004613"/>
    </source>
</evidence>
<keyword evidence="5" id="KW-1015">Disulfide bond</keyword>
<feature type="compositionally biased region" description="Low complexity" evidence="6">
    <location>
        <begin position="659"/>
        <end position="670"/>
    </location>
</feature>
<feature type="compositionally biased region" description="Low complexity" evidence="6">
    <location>
        <begin position="873"/>
        <end position="894"/>
    </location>
</feature>
<feature type="region of interest" description="Disordered" evidence="6">
    <location>
        <begin position="643"/>
        <end position="958"/>
    </location>
</feature>
<name>A0AAV2T171_CALDB</name>
<keyword evidence="3 8" id="KW-0732">Signal</keyword>
<dbReference type="SUPFAM" id="SSF82895">
    <property type="entry name" value="TSP-1 type 1 repeat"/>
    <property type="match status" value="2"/>
</dbReference>
<feature type="compositionally biased region" description="Polar residues" evidence="6">
    <location>
        <begin position="745"/>
        <end position="762"/>
    </location>
</feature>
<dbReference type="InterPro" id="IPR000884">
    <property type="entry name" value="TSP1_rpt"/>
</dbReference>
<dbReference type="InterPro" id="IPR013783">
    <property type="entry name" value="Ig-like_fold"/>
</dbReference>
<evidence type="ECO:0000256" key="3">
    <source>
        <dbReference type="ARBA" id="ARBA00022729"/>
    </source>
</evidence>
<evidence type="ECO:0000256" key="2">
    <source>
        <dbReference type="ARBA" id="ARBA00022525"/>
    </source>
</evidence>
<feature type="transmembrane region" description="Helical" evidence="7">
    <location>
        <begin position="453"/>
        <end position="474"/>
    </location>
</feature>
<evidence type="ECO:0000256" key="5">
    <source>
        <dbReference type="ARBA" id="ARBA00023157"/>
    </source>
</evidence>
<feature type="chain" id="PRO_5043662909" description="Ig-like domain-containing protein" evidence="8">
    <location>
        <begin position="17"/>
        <end position="958"/>
    </location>
</feature>
<feature type="compositionally biased region" description="Low complexity" evidence="6">
    <location>
        <begin position="803"/>
        <end position="822"/>
    </location>
</feature>
<dbReference type="PANTHER" id="PTHR22906:SF43">
    <property type="entry name" value="PROPERDIN"/>
    <property type="match status" value="1"/>
</dbReference>
<dbReference type="SMART" id="SM00409">
    <property type="entry name" value="IG"/>
    <property type="match status" value="1"/>
</dbReference>
<evidence type="ECO:0000256" key="7">
    <source>
        <dbReference type="SAM" id="Phobius"/>
    </source>
</evidence>
<sequence length="958" mass="109292">MSIFHVLLIIYCSACASTTFANKWYQWGPWSALPLSCSVTCGFGLRCRIRKCLDRYGVVQPTNAPCISPENYGPKAESCVTCVVNARCPRAPGWSNWGPWSSCRVTNTNATVRKGSCLTGISARFRRCNNPPPKPEPYGMSCVGSNREVKTCFYACSRLPDSKPLDVSKLIHLRIEADHRLVRYPYQVILRKLPGEKVTMSCETDAYKLAKRLTAAKAFNAAKKALMGKTISIAWYRNGRLVQDSEANTSPHQTKHLKKPRTWSDRYLDEEIRWNKLTHPSKFQLEDHLLVIPSIDEGDQGFYTCELRYEEYRWLAAFYSLIVIGVRYVAQATDPFYLHSNLGFSNALRRAPVWLESAQIVWQLNGLEQSRGLAVRLARRIQKIEHLNHTHQGMWLCFLAIPAPGPSERMTSPTARIVSSYLINEFHLKINPATNSLWQIAENPSSVRILRNVATFLSMACLFLALLFLLTVWATRRWINRSLLPEQKKAIVHEILDDATRLMLTARVRATVNKEKLLPLILQEERRLGQADEHIKDMLKQQSEMLNPSLAARVSRLARISAIANSIMSFGKSFYVGPSGGGAKFSPRQSRFKRFSRMQAAEDDDDDELMSMMSVEGFGGRSTIGKPKRLSVIDGLKSLKSFIRHEPDKSESTGRPESENTNAEAEATSPPAEVRLAASHDTRPSPAFLESPPFECESVQHSRESPQLKGDVQLQSRPHSLQKHRLEKPLLSKESLKPEDKKQEQPQTRELQSPRLDQQSRLTRLEEHPHPQKPPQSQRINQPRRRLQSQPRSYAQSQRTLLQQEAHTQQRTQSQQRAQSQQKSITPDSAQWPQRTQSQQRTLSKQSTRPQQRTRSQQRFVAPHTALWPPRIQSQQTMRPQQLSQQQRPQTLTQGVRRLRPGLRVSNEMRPEPVVQSLESSQPSQSREAPQARQRRRSRRTSVAVEGTRKSSARRDKT</sequence>
<proteinExistence type="predicted"/>
<keyword evidence="7" id="KW-1133">Transmembrane helix</keyword>
<dbReference type="InterPro" id="IPR036179">
    <property type="entry name" value="Ig-like_dom_sf"/>
</dbReference>
<dbReference type="InterPro" id="IPR007110">
    <property type="entry name" value="Ig-like_dom"/>
</dbReference>
<evidence type="ECO:0000313" key="10">
    <source>
        <dbReference type="EMBL" id="CAL5130985.1"/>
    </source>
</evidence>
<dbReference type="AlphaFoldDB" id="A0AAV2T171"/>
<dbReference type="Pfam" id="PF00090">
    <property type="entry name" value="TSP_1"/>
    <property type="match status" value="1"/>
</dbReference>
<dbReference type="EMBL" id="CAXLJL010000079">
    <property type="protein sequence ID" value="CAL5130985.1"/>
    <property type="molecule type" value="Genomic_DNA"/>
</dbReference>
<feature type="compositionally biased region" description="Basic and acidic residues" evidence="6">
    <location>
        <begin position="947"/>
        <end position="958"/>
    </location>
</feature>
<dbReference type="InterPro" id="IPR003599">
    <property type="entry name" value="Ig_sub"/>
</dbReference>
<dbReference type="SUPFAM" id="SSF48726">
    <property type="entry name" value="Immunoglobulin"/>
    <property type="match status" value="1"/>
</dbReference>
<evidence type="ECO:0000256" key="6">
    <source>
        <dbReference type="SAM" id="MobiDB-lite"/>
    </source>
</evidence>
<feature type="compositionally biased region" description="Basic and acidic residues" evidence="6">
    <location>
        <begin position="643"/>
        <end position="658"/>
    </location>
</feature>
<evidence type="ECO:0000259" key="9">
    <source>
        <dbReference type="PROSITE" id="PS50835"/>
    </source>
</evidence>
<dbReference type="Gene3D" id="2.60.40.10">
    <property type="entry name" value="Immunoglobulins"/>
    <property type="match status" value="1"/>
</dbReference>
<evidence type="ECO:0000256" key="4">
    <source>
        <dbReference type="ARBA" id="ARBA00022737"/>
    </source>
</evidence>
<dbReference type="PANTHER" id="PTHR22906">
    <property type="entry name" value="PROPERDIN"/>
    <property type="match status" value="1"/>
</dbReference>
<reference evidence="10" key="1">
    <citation type="submission" date="2024-06" db="EMBL/GenBank/DDBJ databases">
        <authorList>
            <person name="Liu X."/>
            <person name="Lenzi L."/>
            <person name="Haldenby T S."/>
            <person name="Uol C."/>
        </authorList>
    </citation>
    <scope>NUCLEOTIDE SEQUENCE</scope>
</reference>
<keyword evidence="7" id="KW-0472">Membrane</keyword>
<keyword evidence="7" id="KW-0812">Transmembrane</keyword>
<dbReference type="InterPro" id="IPR036383">
    <property type="entry name" value="TSP1_rpt_sf"/>
</dbReference>
<feature type="compositionally biased region" description="Polar residues" evidence="6">
    <location>
        <begin position="823"/>
        <end position="845"/>
    </location>
</feature>
<evidence type="ECO:0000313" key="11">
    <source>
        <dbReference type="Proteomes" id="UP001497525"/>
    </source>
</evidence>
<accession>A0AAV2T171</accession>
<dbReference type="Gene3D" id="2.20.100.10">
    <property type="entry name" value="Thrombospondin type-1 (TSP1) repeat"/>
    <property type="match status" value="2"/>
</dbReference>
<dbReference type="PROSITE" id="PS50835">
    <property type="entry name" value="IG_LIKE"/>
    <property type="match status" value="1"/>
</dbReference>
<feature type="signal peptide" evidence="8">
    <location>
        <begin position="1"/>
        <end position="16"/>
    </location>
</feature>
<comment type="subcellular location">
    <subcellularLocation>
        <location evidence="1">Secreted</location>
    </subcellularLocation>
</comment>
<feature type="compositionally biased region" description="Basic and acidic residues" evidence="6">
    <location>
        <begin position="727"/>
        <end position="744"/>
    </location>
</feature>
<protein>
    <recommendedName>
        <fullName evidence="9">Ig-like domain-containing protein</fullName>
    </recommendedName>
</protein>
<evidence type="ECO:0000256" key="8">
    <source>
        <dbReference type="SAM" id="SignalP"/>
    </source>
</evidence>
<feature type="domain" description="Ig-like" evidence="9">
    <location>
        <begin position="185"/>
        <end position="316"/>
    </location>
</feature>
<keyword evidence="4" id="KW-0677">Repeat</keyword>
<dbReference type="InterPro" id="IPR052065">
    <property type="entry name" value="Compl_asym_regulator"/>
</dbReference>
<organism evidence="10 11">
    <name type="scientific">Calicophoron daubneyi</name>
    <name type="common">Rumen fluke</name>
    <name type="synonym">Paramphistomum daubneyi</name>
    <dbReference type="NCBI Taxonomy" id="300641"/>
    <lineage>
        <taxon>Eukaryota</taxon>
        <taxon>Metazoa</taxon>
        <taxon>Spiralia</taxon>
        <taxon>Lophotrochozoa</taxon>
        <taxon>Platyhelminthes</taxon>
        <taxon>Trematoda</taxon>
        <taxon>Digenea</taxon>
        <taxon>Plagiorchiida</taxon>
        <taxon>Pronocephalata</taxon>
        <taxon>Paramphistomoidea</taxon>
        <taxon>Paramphistomidae</taxon>
        <taxon>Calicophoron</taxon>
    </lineage>
</organism>
<feature type="compositionally biased region" description="Low complexity" evidence="6">
    <location>
        <begin position="846"/>
        <end position="859"/>
    </location>
</feature>
<dbReference type="Proteomes" id="UP001497525">
    <property type="component" value="Unassembled WGS sequence"/>
</dbReference>